<name>A0A9X9PZX0_GULGU</name>
<organism evidence="1 2">
    <name type="scientific">Gulo gulo</name>
    <name type="common">Wolverine</name>
    <name type="synonym">Gluton</name>
    <dbReference type="NCBI Taxonomy" id="48420"/>
    <lineage>
        <taxon>Eukaryota</taxon>
        <taxon>Metazoa</taxon>
        <taxon>Chordata</taxon>
        <taxon>Craniata</taxon>
        <taxon>Vertebrata</taxon>
        <taxon>Euteleostomi</taxon>
        <taxon>Mammalia</taxon>
        <taxon>Eutheria</taxon>
        <taxon>Laurasiatheria</taxon>
        <taxon>Carnivora</taxon>
        <taxon>Caniformia</taxon>
        <taxon>Musteloidea</taxon>
        <taxon>Mustelidae</taxon>
        <taxon>Guloninae</taxon>
        <taxon>Gulo</taxon>
    </lineage>
</organism>
<reference evidence="1 2" key="1">
    <citation type="submission" date="2018-10" db="EMBL/GenBank/DDBJ databases">
        <authorList>
            <person name="Ekblom R."/>
            <person name="Jareborg N."/>
        </authorList>
    </citation>
    <scope>NUCLEOTIDE SEQUENCE [LARGE SCALE GENOMIC DNA]</scope>
    <source>
        <tissue evidence="1">Muscle</tissue>
    </source>
</reference>
<protein>
    <submittedName>
        <fullName evidence="1">Uncharacterized protein</fullName>
    </submittedName>
</protein>
<dbReference type="EMBL" id="CYRY02012898">
    <property type="protein sequence ID" value="VCW83800.1"/>
    <property type="molecule type" value="Genomic_DNA"/>
</dbReference>
<evidence type="ECO:0000313" key="2">
    <source>
        <dbReference type="Proteomes" id="UP000269945"/>
    </source>
</evidence>
<feature type="non-terminal residue" evidence="1">
    <location>
        <position position="1"/>
    </location>
</feature>
<gene>
    <name evidence="1" type="ORF">BN2614_LOCUS1</name>
</gene>
<dbReference type="Proteomes" id="UP000269945">
    <property type="component" value="Unassembled WGS sequence"/>
</dbReference>
<sequence length="101" mass="10787">MRTGLIVILISSGRVLRGPANGNQLSVSTTPLPRLRHQASAESSEPESHQENVCAAIVILWARSEAAPAWPVSEWQMEAGGGGSRSWGWACVRVCCVCVCV</sequence>
<evidence type="ECO:0000313" key="1">
    <source>
        <dbReference type="EMBL" id="VCW83800.1"/>
    </source>
</evidence>
<dbReference type="AlphaFoldDB" id="A0A9X9PZX0"/>
<accession>A0A9X9PZX0</accession>
<comment type="caution">
    <text evidence="1">The sequence shown here is derived from an EMBL/GenBank/DDBJ whole genome shotgun (WGS) entry which is preliminary data.</text>
</comment>
<keyword evidence="2" id="KW-1185">Reference proteome</keyword>
<proteinExistence type="predicted"/>